<sequence length="103" mass="10991">MESVKSVAGDRPGRALPPLLVTREEAAAALTLSLPTFMRAVREGRMPPPRQISPNRVGWLWCELEAAAAALPASTLLPPPNAGNRRGKKLVQRLRGEGATQGS</sequence>
<keyword evidence="2" id="KW-1185">Reference proteome</keyword>
<dbReference type="AlphaFoldDB" id="A0A2G9CGX3"/>
<evidence type="ECO:0008006" key="3">
    <source>
        <dbReference type="Google" id="ProtNLM"/>
    </source>
</evidence>
<accession>A0A2G9CGX3</accession>
<gene>
    <name evidence="1" type="ORF">CS062_02305</name>
</gene>
<organism evidence="1 2">
    <name type="scientific">Roseateles chitinivorans</name>
    <dbReference type="NCBI Taxonomy" id="2917965"/>
    <lineage>
        <taxon>Bacteria</taxon>
        <taxon>Pseudomonadati</taxon>
        <taxon>Pseudomonadota</taxon>
        <taxon>Betaproteobacteria</taxon>
        <taxon>Burkholderiales</taxon>
        <taxon>Sphaerotilaceae</taxon>
        <taxon>Roseateles</taxon>
    </lineage>
</organism>
<reference evidence="1 2" key="1">
    <citation type="submission" date="2017-11" db="EMBL/GenBank/DDBJ databases">
        <title>Draft genome sequence of Mitsuaria sp. HWN-4.</title>
        <authorList>
            <person name="Gundlapally S.R."/>
        </authorList>
    </citation>
    <scope>NUCLEOTIDE SEQUENCE [LARGE SCALE GENOMIC DNA]</scope>
    <source>
        <strain evidence="1 2">HWN-4</strain>
    </source>
</reference>
<name>A0A2G9CGX3_9BURK</name>
<evidence type="ECO:0000313" key="2">
    <source>
        <dbReference type="Proteomes" id="UP000231501"/>
    </source>
</evidence>
<comment type="caution">
    <text evidence="1">The sequence shown here is derived from an EMBL/GenBank/DDBJ whole genome shotgun (WGS) entry which is preliminary data.</text>
</comment>
<dbReference type="EMBL" id="PEOG01000007">
    <property type="protein sequence ID" value="PIM54739.1"/>
    <property type="molecule type" value="Genomic_DNA"/>
</dbReference>
<dbReference type="Proteomes" id="UP000231501">
    <property type="component" value="Unassembled WGS sequence"/>
</dbReference>
<protein>
    <recommendedName>
        <fullName evidence="3">AlpA family phage regulatory protein</fullName>
    </recommendedName>
</protein>
<proteinExistence type="predicted"/>
<evidence type="ECO:0000313" key="1">
    <source>
        <dbReference type="EMBL" id="PIM54739.1"/>
    </source>
</evidence>